<evidence type="ECO:0000313" key="2">
    <source>
        <dbReference type="EMBL" id="ABX12734.1"/>
    </source>
</evidence>
<evidence type="ECO:0000256" key="1">
    <source>
        <dbReference type="SAM" id="Coils"/>
    </source>
</evidence>
<dbReference type="RefSeq" id="WP_012215221.1">
    <property type="nucleotide sequence ID" value="NC_010085.1"/>
</dbReference>
<dbReference type="AlphaFoldDB" id="A9A5M3"/>
<dbReference type="KEGG" id="nmr:Nmar_0838"/>
<dbReference type="Proteomes" id="UP000000792">
    <property type="component" value="Chromosome"/>
</dbReference>
<gene>
    <name evidence="2" type="ordered locus">Nmar_0838</name>
</gene>
<proteinExistence type="predicted"/>
<accession>A9A5M3</accession>
<dbReference type="EnsemblBacteria" id="ABX12734">
    <property type="protein sequence ID" value="ABX12734"/>
    <property type="gene ID" value="Nmar_0838"/>
</dbReference>
<dbReference type="GeneID" id="5774166"/>
<dbReference type="OrthoDB" id="3028at2157"/>
<sequence length="64" mass="7689">MSEIIIEKLLEQRDFYLSTLKQLEFQRVMDPTENELKEIEKLQTTTVDQLKKVEQEIAYLNSQK</sequence>
<dbReference type="HOGENOM" id="CLU_2820612_0_0_2"/>
<reference evidence="2 3" key="1">
    <citation type="journal article" date="2010" name="Proc. Natl. Acad. Sci. U.S.A.">
        <title>Nitrosopumilus maritimus genome reveals unique mechanisms for nitrification and autotrophy in globally distributed marine crenarchaea.</title>
        <authorList>
            <person name="Walker C.B."/>
            <person name="de la Torre J.R."/>
            <person name="Klotz M.G."/>
            <person name="Urakawa H."/>
            <person name="Pinel N."/>
            <person name="Arp D.J."/>
            <person name="Brochier-Armanet C."/>
            <person name="Chain P.S."/>
            <person name="Chan P.P."/>
            <person name="Gollabgir A."/>
            <person name="Hemp J."/>
            <person name="Hugler M."/>
            <person name="Karr E.A."/>
            <person name="Konneke M."/>
            <person name="Shin M."/>
            <person name="Lawton T.J."/>
            <person name="Lowe T."/>
            <person name="Martens-Habbena W."/>
            <person name="Sayavedra-Soto L.A."/>
            <person name="Lang D."/>
            <person name="Sievert S.M."/>
            <person name="Rosenzweig A.C."/>
            <person name="Manning G."/>
            <person name="Stahl D.A."/>
        </authorList>
    </citation>
    <scope>NUCLEOTIDE SEQUENCE [LARGE SCALE GENOMIC DNA]</scope>
    <source>
        <strain evidence="2 3">SCM1</strain>
    </source>
</reference>
<name>A9A5M3_NITMS</name>
<keyword evidence="1" id="KW-0175">Coiled coil</keyword>
<dbReference type="EMBL" id="CP000866">
    <property type="protein sequence ID" value="ABX12734.1"/>
    <property type="molecule type" value="Genomic_DNA"/>
</dbReference>
<dbReference type="eggNOG" id="arCOG12822">
    <property type="taxonomic scope" value="Archaea"/>
</dbReference>
<protein>
    <submittedName>
        <fullName evidence="2">Uncharacterized protein</fullName>
    </submittedName>
</protein>
<keyword evidence="3" id="KW-1185">Reference proteome</keyword>
<feature type="coiled-coil region" evidence="1">
    <location>
        <begin position="6"/>
        <end position="56"/>
    </location>
</feature>
<dbReference type="STRING" id="436308.Nmar_0838"/>
<evidence type="ECO:0000313" key="3">
    <source>
        <dbReference type="Proteomes" id="UP000000792"/>
    </source>
</evidence>
<organism evidence="2 3">
    <name type="scientific">Nitrosopumilus maritimus (strain SCM1)</name>
    <dbReference type="NCBI Taxonomy" id="436308"/>
    <lineage>
        <taxon>Archaea</taxon>
        <taxon>Nitrososphaerota</taxon>
        <taxon>Nitrososphaeria</taxon>
        <taxon>Nitrosopumilales</taxon>
        <taxon>Nitrosopumilaceae</taxon>
        <taxon>Nitrosopumilus</taxon>
    </lineage>
</organism>
<dbReference type="InParanoid" id="A9A5M3"/>